<sequence length="48" mass="5434">MELILNSYQNKIIRIDVQKPFLTSLIYLVTLENSVIYLIDSSIFSGGA</sequence>
<proteinExistence type="predicted"/>
<evidence type="ECO:0000256" key="1">
    <source>
        <dbReference type="SAM" id="Phobius"/>
    </source>
</evidence>
<keyword evidence="1" id="KW-0812">Transmembrane</keyword>
<feature type="transmembrane region" description="Helical" evidence="1">
    <location>
        <begin position="21"/>
        <end position="39"/>
    </location>
</feature>
<name>E3PUG3_ACESD</name>
<reference evidence="3" key="1">
    <citation type="journal article" date="2010" name="BMC Genomics">
        <title>Clostridium sticklandii, a specialist in amino acid degradation:revisiting its metabolism through its genome sequence.</title>
        <authorList>
            <person name="Fonknechten N."/>
            <person name="Chaussonnerie S."/>
            <person name="Tricot S."/>
            <person name="Lajus A."/>
            <person name="Andreesen J.R."/>
            <person name="Perchat N."/>
            <person name="Pelletier E."/>
            <person name="Gouyvenoux M."/>
            <person name="Barbe V."/>
            <person name="Salanoubat M."/>
            <person name="Le Paslier D."/>
            <person name="Weissenbach J."/>
            <person name="Cohen G.N."/>
            <person name="Kreimeyer A."/>
        </authorList>
    </citation>
    <scope>NUCLEOTIDE SEQUENCE [LARGE SCALE GENOMIC DNA]</scope>
    <source>
        <strain evidence="3">ATCC 12662 / DSM 519 / JCM 1433 / CCUG 9281 / NCIMB 10654 / HF</strain>
    </source>
</reference>
<dbReference type="BioCyc" id="CSTI499177:GJE9-2353-MONOMER"/>
<keyword evidence="1" id="KW-1133">Transmembrane helix</keyword>
<dbReference type="Proteomes" id="UP000007041">
    <property type="component" value="Chromosome"/>
</dbReference>
<keyword evidence="3" id="KW-1185">Reference proteome</keyword>
<dbReference type="STRING" id="1511.CLOST_2284"/>
<accession>E3PUG3</accession>
<dbReference type="KEGG" id="cst:CLOST_2284"/>
<keyword evidence="1" id="KW-0472">Membrane</keyword>
<evidence type="ECO:0000313" key="3">
    <source>
        <dbReference type="Proteomes" id="UP000007041"/>
    </source>
</evidence>
<organism evidence="2 3">
    <name type="scientific">Acetoanaerobium sticklandii (strain ATCC 12662 / DSM 519 / JCM 1433 / CCUG 9281 / NCIMB 10654 / HF)</name>
    <name type="common">Clostridium sticklandii</name>
    <dbReference type="NCBI Taxonomy" id="499177"/>
    <lineage>
        <taxon>Bacteria</taxon>
        <taxon>Bacillati</taxon>
        <taxon>Bacillota</taxon>
        <taxon>Clostridia</taxon>
        <taxon>Peptostreptococcales</taxon>
        <taxon>Filifactoraceae</taxon>
        <taxon>Acetoanaerobium</taxon>
    </lineage>
</organism>
<evidence type="ECO:0000313" key="2">
    <source>
        <dbReference type="EMBL" id="CBH22401.1"/>
    </source>
</evidence>
<dbReference type="EMBL" id="FP565809">
    <property type="protein sequence ID" value="CBH22401.1"/>
    <property type="molecule type" value="Genomic_DNA"/>
</dbReference>
<protein>
    <submittedName>
        <fullName evidence="2">Uncharacterized protein</fullName>
    </submittedName>
</protein>
<dbReference type="AlphaFoldDB" id="E3PUG3"/>
<dbReference type="HOGENOM" id="CLU_3151525_0_0_9"/>
<gene>
    <name evidence="2" type="ordered locus">CLOST_2284</name>
</gene>